<accession>A0A0F0I8Y4</accession>
<evidence type="ECO:0000259" key="2">
    <source>
        <dbReference type="Pfam" id="PF13472"/>
    </source>
</evidence>
<dbReference type="PANTHER" id="PTHR43784:SF3">
    <property type="entry name" value="GDSL FAMILY LIPASE"/>
    <property type="match status" value="1"/>
</dbReference>
<evidence type="ECO:0000313" key="4">
    <source>
        <dbReference type="Proteomes" id="UP000033540"/>
    </source>
</evidence>
<sequence>MLLLHVFHRILPVLLLIRIARSYPLGSLVGLRNNAPFLNSDTHWVSIWTAMPQLTEPANLPPPPYNSSTSIFQNTTIRQTIRVTQPGHEIRLRLSNAFGLEDLSVTKVAISLPVDQKLGTSAIQSNTTKDVLFSGSADIIIPNGGLVVSDPIAFPVKAQDTLTIDIYLQQGQGGGAITSHPGSRTTSWMSFGDWVGKKNLTDSSAESVDHWYFINTIEAVLPSTSRSCVIIGDSITDGRGSDTNKNNRWPDLLLTRMQQTPTTDSIALLNQAAGGNRILADGLGPNVISRIDRDALAQSGVRYAIVFEGVNDIGVADADTEVQKKIGDRLIIAYQQIVTRLHAASIPVFGATITPFGAPANASDVQPYSDPIREDTRQRINEWIRTSGVFDAVLDFDRVLRDPEAPAQLADEYDSGDYLHPNVAGYQALADYFPLGLFEEFRS</sequence>
<dbReference type="EMBL" id="JZEE01000518">
    <property type="protein sequence ID" value="KJK64209.1"/>
    <property type="molecule type" value="Genomic_DNA"/>
</dbReference>
<protein>
    <submittedName>
        <fullName evidence="3">GDSL-like Lipase/Acylhydrolase family protein</fullName>
    </submittedName>
</protein>
<feature type="chain" id="PRO_5002442913" evidence="1">
    <location>
        <begin position="23"/>
        <end position="443"/>
    </location>
</feature>
<name>A0A0F0I8Y4_ASPPU</name>
<comment type="caution">
    <text evidence="3">The sequence shown here is derived from an EMBL/GenBank/DDBJ whole genome shotgun (WGS) entry which is preliminary data.</text>
</comment>
<dbReference type="STRING" id="1403190.A0A0F0I8Y4"/>
<gene>
    <name evidence="3" type="ORF">P875_00138401</name>
</gene>
<organism evidence="3 4">
    <name type="scientific">Aspergillus parasiticus (strain ATCC 56775 / NRRL 5862 / SRRC 143 / SU-1)</name>
    <dbReference type="NCBI Taxonomy" id="1403190"/>
    <lineage>
        <taxon>Eukaryota</taxon>
        <taxon>Fungi</taxon>
        <taxon>Dikarya</taxon>
        <taxon>Ascomycota</taxon>
        <taxon>Pezizomycotina</taxon>
        <taxon>Eurotiomycetes</taxon>
        <taxon>Eurotiomycetidae</taxon>
        <taxon>Eurotiales</taxon>
        <taxon>Aspergillaceae</taxon>
        <taxon>Aspergillus</taxon>
        <taxon>Aspergillus subgen. Circumdati</taxon>
    </lineage>
</organism>
<keyword evidence="3" id="KW-0378">Hydrolase</keyword>
<dbReference type="InterPro" id="IPR013830">
    <property type="entry name" value="SGNH_hydro"/>
</dbReference>
<dbReference type="SUPFAM" id="SSF52266">
    <property type="entry name" value="SGNH hydrolase"/>
    <property type="match status" value="1"/>
</dbReference>
<feature type="signal peptide" evidence="1">
    <location>
        <begin position="1"/>
        <end position="22"/>
    </location>
</feature>
<dbReference type="OrthoDB" id="10071171at2759"/>
<dbReference type="CDD" id="cd01830">
    <property type="entry name" value="XynE_like"/>
    <property type="match status" value="1"/>
</dbReference>
<reference evidence="3 4" key="1">
    <citation type="submission" date="2015-02" db="EMBL/GenBank/DDBJ databases">
        <title>Draft genome sequence of Aspergillus parasiticus SU-1.</title>
        <authorList>
            <person name="Yu J."/>
            <person name="Fedorova N."/>
            <person name="Yin Y."/>
            <person name="Losada L."/>
            <person name="Zafar N."/>
            <person name="Taujale R."/>
            <person name="Ehrlich K.C."/>
            <person name="Bhatnagar D."/>
            <person name="Cleveland T.E."/>
            <person name="Bennett J.W."/>
            <person name="Nierman W.C."/>
        </authorList>
    </citation>
    <scope>NUCLEOTIDE SEQUENCE [LARGE SCALE GENOMIC DNA]</scope>
    <source>
        <strain evidence="4">ATCC 56775 / NRRL 5862 / SRRC 143 / SU-1</strain>
    </source>
</reference>
<keyword evidence="1" id="KW-0732">Signal</keyword>
<dbReference type="Pfam" id="PF13472">
    <property type="entry name" value="Lipase_GDSL_2"/>
    <property type="match status" value="1"/>
</dbReference>
<dbReference type="InterPro" id="IPR036514">
    <property type="entry name" value="SGNH_hydro_sf"/>
</dbReference>
<proteinExistence type="predicted"/>
<dbReference type="Gene3D" id="3.40.50.1110">
    <property type="entry name" value="SGNH hydrolase"/>
    <property type="match status" value="1"/>
</dbReference>
<dbReference type="PANTHER" id="PTHR43784">
    <property type="entry name" value="GDSL-LIKE LIPASE/ACYLHYDROLASE, PUTATIVE (AFU_ORTHOLOGUE AFUA_2G00820)-RELATED"/>
    <property type="match status" value="1"/>
</dbReference>
<feature type="domain" description="SGNH hydrolase-type esterase" evidence="2">
    <location>
        <begin position="231"/>
        <end position="428"/>
    </location>
</feature>
<dbReference type="AlphaFoldDB" id="A0A0F0I8Y4"/>
<dbReference type="InterPro" id="IPR053140">
    <property type="entry name" value="GDSL_Rv0518-like"/>
</dbReference>
<evidence type="ECO:0000313" key="3">
    <source>
        <dbReference type="EMBL" id="KJK64209.1"/>
    </source>
</evidence>
<dbReference type="Proteomes" id="UP000033540">
    <property type="component" value="Unassembled WGS sequence"/>
</dbReference>
<evidence type="ECO:0000256" key="1">
    <source>
        <dbReference type="SAM" id="SignalP"/>
    </source>
</evidence>
<dbReference type="GO" id="GO:0016787">
    <property type="term" value="F:hydrolase activity"/>
    <property type="evidence" value="ECO:0007669"/>
    <property type="project" value="UniProtKB-KW"/>
</dbReference>